<evidence type="ECO:0000313" key="1">
    <source>
        <dbReference type="EMBL" id="QNQ08179.1"/>
    </source>
</evidence>
<dbReference type="Proteomes" id="UP000516148">
    <property type="component" value="Chromosome"/>
</dbReference>
<sequence length="197" mass="21703">MAIAPFLLSGCSADLPPRSVVNPKSGLEKPLPIILHDLARLGGCKITGSSPYQCGLQDHVFELISIHDGADREPWEKGYTGKSDNGHTDKPYSVRFEIEMNDPADPSTRSSLNKDVVRMVGYFVPDWPGREQWLVRQIDIADKADTFDCPAHVRIGGIGVAVVRVPANRPWSHVVVLMTKAPDINEMLASKFIKGCR</sequence>
<dbReference type="RefSeq" id="WP_187760508.1">
    <property type="nucleotide sequence ID" value="NZ_CP061038.1"/>
</dbReference>
<dbReference type="EMBL" id="CP061038">
    <property type="protein sequence ID" value="QNQ08179.1"/>
    <property type="molecule type" value="Genomic_DNA"/>
</dbReference>
<accession>A0A7H0LES6</accession>
<dbReference type="KEGG" id="spap:H3Z74_15575"/>
<evidence type="ECO:0000313" key="2">
    <source>
        <dbReference type="Proteomes" id="UP000516148"/>
    </source>
</evidence>
<keyword evidence="2" id="KW-1185">Reference proteome</keyword>
<organism evidence="1 2">
    <name type="scientific">Sphingomonas alpina</name>
    <dbReference type="NCBI Taxonomy" id="653931"/>
    <lineage>
        <taxon>Bacteria</taxon>
        <taxon>Pseudomonadati</taxon>
        <taxon>Pseudomonadota</taxon>
        <taxon>Alphaproteobacteria</taxon>
        <taxon>Sphingomonadales</taxon>
        <taxon>Sphingomonadaceae</taxon>
        <taxon>Sphingomonas</taxon>
    </lineage>
</organism>
<gene>
    <name evidence="1" type="ORF">H3Z74_15575</name>
</gene>
<dbReference type="AlphaFoldDB" id="A0A7H0LES6"/>
<reference evidence="1 2" key="1">
    <citation type="submission" date="2020-09" db="EMBL/GenBank/DDBJ databases">
        <title>Sphingomonas sp., a new species isolated from pork steak.</title>
        <authorList>
            <person name="Heidler von Heilborn D."/>
        </authorList>
    </citation>
    <scope>NUCLEOTIDE SEQUENCE [LARGE SCALE GENOMIC DNA]</scope>
    <source>
        <strain evidence="2">S8-3T</strain>
    </source>
</reference>
<proteinExistence type="predicted"/>
<name>A0A7H0LES6_9SPHN</name>
<protein>
    <submittedName>
        <fullName evidence="1">Uncharacterized protein</fullName>
    </submittedName>
</protein>